<dbReference type="EMBL" id="CP000530">
    <property type="protein sequence ID" value="ABM39519.1"/>
    <property type="molecule type" value="Genomic_DNA"/>
</dbReference>
<dbReference type="RefSeq" id="WP_011797892.1">
    <property type="nucleotide sequence ID" value="NC_008757.1"/>
</dbReference>
<keyword evidence="3" id="KW-1185">Reference proteome</keyword>
<feature type="transmembrane region" description="Helical" evidence="1">
    <location>
        <begin position="211"/>
        <end position="230"/>
    </location>
</feature>
<name>A1VV41_POLNA</name>
<keyword evidence="1" id="KW-0812">Transmembrane</keyword>
<evidence type="ECO:0000256" key="1">
    <source>
        <dbReference type="SAM" id="Phobius"/>
    </source>
</evidence>
<reference evidence="3" key="1">
    <citation type="journal article" date="2009" name="Environ. Microbiol.">
        <title>The genome of Polaromonas naphthalenivorans strain CJ2, isolated from coal tar-contaminated sediment, reveals physiological and metabolic versatility and evolution through extensive horizontal gene transfer.</title>
        <authorList>
            <person name="Yagi J.M."/>
            <person name="Sims D."/>
            <person name="Brettin T."/>
            <person name="Bruce D."/>
            <person name="Madsen E.L."/>
        </authorList>
    </citation>
    <scope>NUCLEOTIDE SEQUENCE [LARGE SCALE GENOMIC DNA]</scope>
    <source>
        <strain evidence="3">CJ2</strain>
        <plasmid evidence="3">Plasmid pPNAP01</plasmid>
    </source>
</reference>
<feature type="transmembrane region" description="Helical" evidence="1">
    <location>
        <begin position="152"/>
        <end position="174"/>
    </location>
</feature>
<proteinExistence type="predicted"/>
<gene>
    <name evidence="2" type="ordered locus">Pnap_4236</name>
</gene>
<dbReference type="OrthoDB" id="8630857at2"/>
<dbReference type="AlphaFoldDB" id="A1VV41"/>
<dbReference type="Proteomes" id="UP000000644">
    <property type="component" value="Plasmid pPNAP01"/>
</dbReference>
<feature type="transmembrane region" description="Helical" evidence="1">
    <location>
        <begin position="367"/>
        <end position="386"/>
    </location>
</feature>
<keyword evidence="1" id="KW-0472">Membrane</keyword>
<evidence type="ECO:0000313" key="3">
    <source>
        <dbReference type="Proteomes" id="UP000000644"/>
    </source>
</evidence>
<dbReference type="HOGENOM" id="CLU_056146_1_0_4"/>
<geneLocation type="plasmid" evidence="2 3">
    <name>pPNAP01</name>
</geneLocation>
<organism evidence="2 3">
    <name type="scientific">Polaromonas naphthalenivorans (strain CJ2)</name>
    <dbReference type="NCBI Taxonomy" id="365044"/>
    <lineage>
        <taxon>Bacteria</taxon>
        <taxon>Pseudomonadati</taxon>
        <taxon>Pseudomonadota</taxon>
        <taxon>Betaproteobacteria</taxon>
        <taxon>Burkholderiales</taxon>
        <taxon>Comamonadaceae</taxon>
        <taxon>Polaromonas</taxon>
    </lineage>
</organism>
<keyword evidence="1" id="KW-1133">Transmembrane helix</keyword>
<keyword evidence="2" id="KW-0614">Plasmid</keyword>
<dbReference type="KEGG" id="pna:Pnap_4236"/>
<protein>
    <submittedName>
        <fullName evidence="2">Putative general secretion pathway protein</fullName>
    </submittedName>
</protein>
<evidence type="ECO:0000313" key="2">
    <source>
        <dbReference type="EMBL" id="ABM39519.1"/>
    </source>
</evidence>
<sequence>MSQTHDVETVGGKITFSGVLSDIGQFFKIFNDPVASAARKFKKSLPEFYQSTADRIENAKELKYSTMFERDAVRYSKNEDGKPIKTPRGVLSAHWATKIMDSGGDLALTFTGTLPREDIALIRMGQAAGAGALPSTLRDLARISLLISRAKSIFMTSTFMGVLAIVIMLTVMIITPMYTVPMIKKTFVIPPEYIPAIAKKLFAFSDFIESYLLYIVGGVAMLLYGVIWSLPNYVGKYRKKLDQYFIWGLYRDLQGALFLAVLSTMVKKRGNVSDNLMVALQQMANHTTPWRRWHITKMIENMQNLDLSSLDNSTAITNALNTGIMDRESFFFLVDVQDGQGLAIGLQKAGERVEGPTLTSVQKQAKIIAMLLLGAAFGIVGIWVGAHLSTSKAMIDALKSFMSS</sequence>
<accession>A1VV41</accession>